<dbReference type="AlphaFoldDB" id="A0A380MQD0"/>
<feature type="transmembrane region" description="Helical" evidence="1">
    <location>
        <begin position="109"/>
        <end position="131"/>
    </location>
</feature>
<keyword evidence="1" id="KW-0472">Membrane</keyword>
<sequence length="277" mass="30357">MNNLFPLAQKEFTDGIRNRWVLAITLLLTIFALSLVALGSAPVGEVKTSPLAIIIVSLASLNIFLLPLIALLLSYDSLVGEIENGTMPLLLVYPLSRSQIVLGKFIGQWGILAVATLIAYGITAIAVFFIHRDIGYRWITWQPFVLMTLSTIALGGVFLAIGTLLSAIARQRTQAAGMAIGVWLLFVLVYDLALLGALLLDKKHWITERMLSWLMWGNPADAYRLLNIGSGENATVAGMLNVGQSMALSPMWLVISLVIWMVIPVLLTILIFRKKTP</sequence>
<feature type="transmembrane region" description="Helical" evidence="1">
    <location>
        <begin position="251"/>
        <end position="272"/>
    </location>
</feature>
<keyword evidence="1" id="KW-0812">Transmembrane</keyword>
<proteinExistence type="predicted"/>
<dbReference type="GO" id="GO:0005886">
    <property type="term" value="C:plasma membrane"/>
    <property type="evidence" value="ECO:0007669"/>
    <property type="project" value="UniProtKB-SubCell"/>
</dbReference>
<dbReference type="PANTHER" id="PTHR43471:SF1">
    <property type="entry name" value="ABC TRANSPORTER PERMEASE PROTEIN NOSY-RELATED"/>
    <property type="match status" value="1"/>
</dbReference>
<evidence type="ECO:0000256" key="1">
    <source>
        <dbReference type="SAM" id="Phobius"/>
    </source>
</evidence>
<dbReference type="Proteomes" id="UP000254601">
    <property type="component" value="Unassembled WGS sequence"/>
</dbReference>
<feature type="transmembrane region" description="Helical" evidence="1">
    <location>
        <begin position="143"/>
        <end position="168"/>
    </location>
</feature>
<evidence type="ECO:0000313" key="3">
    <source>
        <dbReference type="Proteomes" id="UP000254601"/>
    </source>
</evidence>
<accession>A0A380MQD0</accession>
<keyword evidence="3" id="KW-1185">Reference proteome</keyword>
<feature type="transmembrane region" description="Helical" evidence="1">
    <location>
        <begin position="180"/>
        <end position="200"/>
    </location>
</feature>
<gene>
    <name evidence="2" type="ORF">NCTC13337_00767</name>
</gene>
<dbReference type="GO" id="GO:0140359">
    <property type="term" value="F:ABC-type transporter activity"/>
    <property type="evidence" value="ECO:0007669"/>
    <property type="project" value="InterPro"/>
</dbReference>
<dbReference type="RefSeq" id="WP_072575772.1">
    <property type="nucleotide sequence ID" value="NZ_LWHB01000024.1"/>
</dbReference>
<evidence type="ECO:0000313" key="2">
    <source>
        <dbReference type="EMBL" id="SUO94488.1"/>
    </source>
</evidence>
<name>A0A380MQD0_9GAMM</name>
<protein>
    <submittedName>
        <fullName evidence="2">ABC-type transport system involved in multi-copper enzyme maturation, permease component</fullName>
    </submittedName>
</protein>
<keyword evidence="1" id="KW-1133">Transmembrane helix</keyword>
<dbReference type="Pfam" id="PF12679">
    <property type="entry name" value="ABC2_membrane_2"/>
    <property type="match status" value="1"/>
</dbReference>
<reference evidence="2 3" key="1">
    <citation type="submission" date="2018-06" db="EMBL/GenBank/DDBJ databases">
        <authorList>
            <consortium name="Pathogen Informatics"/>
            <person name="Doyle S."/>
        </authorList>
    </citation>
    <scope>NUCLEOTIDE SEQUENCE [LARGE SCALE GENOMIC DNA]</scope>
    <source>
        <strain evidence="2 3">NCTC13337</strain>
    </source>
</reference>
<dbReference type="OrthoDB" id="9805862at2"/>
<dbReference type="EMBL" id="UHIC01000001">
    <property type="protein sequence ID" value="SUO94488.1"/>
    <property type="molecule type" value="Genomic_DNA"/>
</dbReference>
<feature type="transmembrane region" description="Helical" evidence="1">
    <location>
        <begin position="20"/>
        <end position="39"/>
    </location>
</feature>
<organism evidence="2 3">
    <name type="scientific">Suttonella ornithocola</name>
    <dbReference type="NCBI Taxonomy" id="279832"/>
    <lineage>
        <taxon>Bacteria</taxon>
        <taxon>Pseudomonadati</taxon>
        <taxon>Pseudomonadota</taxon>
        <taxon>Gammaproteobacteria</taxon>
        <taxon>Cardiobacteriales</taxon>
        <taxon>Cardiobacteriaceae</taxon>
        <taxon>Suttonella</taxon>
    </lineage>
</organism>
<dbReference type="PANTHER" id="PTHR43471">
    <property type="entry name" value="ABC TRANSPORTER PERMEASE"/>
    <property type="match status" value="1"/>
</dbReference>
<feature type="transmembrane region" description="Helical" evidence="1">
    <location>
        <begin position="51"/>
        <end position="73"/>
    </location>
</feature>